<dbReference type="Gene3D" id="3.40.630.30">
    <property type="match status" value="1"/>
</dbReference>
<comment type="caution">
    <text evidence="2">The sequence shown here is derived from an EMBL/GenBank/DDBJ whole genome shotgun (WGS) entry which is preliminary data.</text>
</comment>
<evidence type="ECO:0000313" key="3">
    <source>
        <dbReference type="Proteomes" id="UP001465976"/>
    </source>
</evidence>
<dbReference type="InterPro" id="IPR052523">
    <property type="entry name" value="Trichothecene_AcTrans"/>
</dbReference>
<dbReference type="Proteomes" id="UP001465976">
    <property type="component" value="Unassembled WGS sequence"/>
</dbReference>
<proteinExistence type="predicted"/>
<dbReference type="CDD" id="cd04301">
    <property type="entry name" value="NAT_SF"/>
    <property type="match status" value="1"/>
</dbReference>
<dbReference type="EMBL" id="JBAHYK010001719">
    <property type="protein sequence ID" value="KAL0566966.1"/>
    <property type="molecule type" value="Genomic_DNA"/>
</dbReference>
<gene>
    <name evidence="2" type="ORF">V5O48_015030</name>
</gene>
<keyword evidence="3" id="KW-1185">Reference proteome</keyword>
<dbReference type="PANTHER" id="PTHR42791">
    <property type="entry name" value="GNAT FAMILY ACETYLTRANSFERASE"/>
    <property type="match status" value="1"/>
</dbReference>
<organism evidence="2 3">
    <name type="scientific">Marasmius crinis-equi</name>
    <dbReference type="NCBI Taxonomy" id="585013"/>
    <lineage>
        <taxon>Eukaryota</taxon>
        <taxon>Fungi</taxon>
        <taxon>Dikarya</taxon>
        <taxon>Basidiomycota</taxon>
        <taxon>Agaricomycotina</taxon>
        <taxon>Agaricomycetes</taxon>
        <taxon>Agaricomycetidae</taxon>
        <taxon>Agaricales</taxon>
        <taxon>Marasmiineae</taxon>
        <taxon>Marasmiaceae</taxon>
        <taxon>Marasmius</taxon>
    </lineage>
</organism>
<feature type="domain" description="N-acetyltransferase" evidence="1">
    <location>
        <begin position="9"/>
        <end position="213"/>
    </location>
</feature>
<sequence length="213" mass="24241">MADHNITVHRLKDMTDAEIEHFVAFNTKAYEGDSSMQMLLGGNWNLSGQLARAMLVATLLEGQVYVAKGGDRIVATGLWFRPGTELFGTEKQRAASGFYDFLNMLTPEFQNWYSQTYPDTLKREELFTDEELARRWWCSNLVTDPEFQGRGYGKAIIRAVEQEKAKEKGEFIALATAVPLNVEKYHSMGFADKGAFELESPLKRIKVHVLYRS</sequence>
<dbReference type="PANTHER" id="PTHR42791:SF1">
    <property type="entry name" value="N-ACETYLTRANSFERASE DOMAIN-CONTAINING PROTEIN"/>
    <property type="match status" value="1"/>
</dbReference>
<dbReference type="PROSITE" id="PS51186">
    <property type="entry name" value="GNAT"/>
    <property type="match status" value="1"/>
</dbReference>
<reference evidence="2 3" key="1">
    <citation type="submission" date="2024-02" db="EMBL/GenBank/DDBJ databases">
        <title>A draft genome for the cacao thread blight pathogen Marasmius crinis-equi.</title>
        <authorList>
            <person name="Cohen S.P."/>
            <person name="Baruah I.K."/>
            <person name="Amoako-Attah I."/>
            <person name="Bukari Y."/>
            <person name="Meinhardt L.W."/>
            <person name="Bailey B.A."/>
        </authorList>
    </citation>
    <scope>NUCLEOTIDE SEQUENCE [LARGE SCALE GENOMIC DNA]</scope>
    <source>
        <strain evidence="2 3">GH-76</strain>
    </source>
</reference>
<dbReference type="InterPro" id="IPR016181">
    <property type="entry name" value="Acyl_CoA_acyltransferase"/>
</dbReference>
<evidence type="ECO:0000313" key="2">
    <source>
        <dbReference type="EMBL" id="KAL0566966.1"/>
    </source>
</evidence>
<dbReference type="InterPro" id="IPR000182">
    <property type="entry name" value="GNAT_dom"/>
</dbReference>
<evidence type="ECO:0000259" key="1">
    <source>
        <dbReference type="PROSITE" id="PS51186"/>
    </source>
</evidence>
<accession>A0ABR3EVY9</accession>
<dbReference type="SUPFAM" id="SSF55729">
    <property type="entry name" value="Acyl-CoA N-acyltransferases (Nat)"/>
    <property type="match status" value="1"/>
</dbReference>
<name>A0ABR3EVY9_9AGAR</name>
<protein>
    <recommendedName>
        <fullName evidence="1">N-acetyltransferase domain-containing protein</fullName>
    </recommendedName>
</protein>
<dbReference type="Pfam" id="PF13508">
    <property type="entry name" value="Acetyltransf_7"/>
    <property type="match status" value="1"/>
</dbReference>